<evidence type="ECO:0000313" key="3">
    <source>
        <dbReference type="Proteomes" id="UP000054007"/>
    </source>
</evidence>
<keyword evidence="3" id="KW-1185">Reference proteome</keyword>
<accession>A0A0D7BTM0</accession>
<feature type="compositionally biased region" description="Basic and acidic residues" evidence="1">
    <location>
        <begin position="77"/>
        <end position="87"/>
    </location>
</feature>
<organism evidence="2 3">
    <name type="scientific">Cylindrobasidium torrendii FP15055 ss-10</name>
    <dbReference type="NCBI Taxonomy" id="1314674"/>
    <lineage>
        <taxon>Eukaryota</taxon>
        <taxon>Fungi</taxon>
        <taxon>Dikarya</taxon>
        <taxon>Basidiomycota</taxon>
        <taxon>Agaricomycotina</taxon>
        <taxon>Agaricomycetes</taxon>
        <taxon>Agaricomycetidae</taxon>
        <taxon>Agaricales</taxon>
        <taxon>Marasmiineae</taxon>
        <taxon>Physalacriaceae</taxon>
        <taxon>Cylindrobasidium</taxon>
    </lineage>
</organism>
<feature type="region of interest" description="Disordered" evidence="1">
    <location>
        <begin position="1"/>
        <end position="96"/>
    </location>
</feature>
<sequence length="96" mass="10441">MGCMSSKTKVVEDNEKTDALPSPTQTQPKPKFMLKLSSKPTNPSELRVPSPARTSAAEDAPWNMPSPRWDASNGEIVRPDSEQDEKMPTTPSTPGS</sequence>
<feature type="compositionally biased region" description="Basic and acidic residues" evidence="1">
    <location>
        <begin position="9"/>
        <end position="18"/>
    </location>
</feature>
<reference evidence="2 3" key="1">
    <citation type="journal article" date="2015" name="Fungal Genet. Biol.">
        <title>Evolution of novel wood decay mechanisms in Agaricales revealed by the genome sequences of Fistulina hepatica and Cylindrobasidium torrendii.</title>
        <authorList>
            <person name="Floudas D."/>
            <person name="Held B.W."/>
            <person name="Riley R."/>
            <person name="Nagy L.G."/>
            <person name="Koehler G."/>
            <person name="Ransdell A.S."/>
            <person name="Younus H."/>
            <person name="Chow J."/>
            <person name="Chiniquy J."/>
            <person name="Lipzen A."/>
            <person name="Tritt A."/>
            <person name="Sun H."/>
            <person name="Haridas S."/>
            <person name="LaButti K."/>
            <person name="Ohm R.A."/>
            <person name="Kues U."/>
            <person name="Blanchette R.A."/>
            <person name="Grigoriev I.V."/>
            <person name="Minto R.E."/>
            <person name="Hibbett D.S."/>
        </authorList>
    </citation>
    <scope>NUCLEOTIDE SEQUENCE [LARGE SCALE GENOMIC DNA]</scope>
    <source>
        <strain evidence="2 3">FP15055 ss-10</strain>
    </source>
</reference>
<evidence type="ECO:0000256" key="1">
    <source>
        <dbReference type="SAM" id="MobiDB-lite"/>
    </source>
</evidence>
<dbReference type="AlphaFoldDB" id="A0A0D7BTM0"/>
<proteinExistence type="predicted"/>
<dbReference type="Proteomes" id="UP000054007">
    <property type="component" value="Unassembled WGS sequence"/>
</dbReference>
<gene>
    <name evidence="2" type="ORF">CYLTODRAFT_416900</name>
</gene>
<dbReference type="EMBL" id="KN880435">
    <property type="protein sequence ID" value="KIY73524.1"/>
    <property type="molecule type" value="Genomic_DNA"/>
</dbReference>
<evidence type="ECO:0000313" key="2">
    <source>
        <dbReference type="EMBL" id="KIY73524.1"/>
    </source>
</evidence>
<name>A0A0D7BTM0_9AGAR</name>
<protein>
    <submittedName>
        <fullName evidence="2">Uncharacterized protein</fullName>
    </submittedName>
</protein>